<reference evidence="2" key="2">
    <citation type="submission" date="2021-08" db="EMBL/GenBank/DDBJ databases">
        <authorList>
            <person name="Gostincar C."/>
            <person name="Sun X."/>
            <person name="Song Z."/>
            <person name="Gunde-Cimerman N."/>
        </authorList>
    </citation>
    <scope>NUCLEOTIDE SEQUENCE</scope>
    <source>
        <strain evidence="2">EXF-9298</strain>
    </source>
</reference>
<organism evidence="2 3">
    <name type="scientific">Aureobasidium melanogenum</name>
    <name type="common">Aureobasidium pullulans var. melanogenum</name>
    <dbReference type="NCBI Taxonomy" id="46634"/>
    <lineage>
        <taxon>Eukaryota</taxon>
        <taxon>Fungi</taxon>
        <taxon>Dikarya</taxon>
        <taxon>Ascomycota</taxon>
        <taxon>Pezizomycotina</taxon>
        <taxon>Dothideomycetes</taxon>
        <taxon>Dothideomycetidae</taxon>
        <taxon>Dothideales</taxon>
        <taxon>Saccotheciaceae</taxon>
        <taxon>Aureobasidium</taxon>
    </lineage>
</organism>
<keyword evidence="3" id="KW-1185">Reference proteome</keyword>
<feature type="region of interest" description="Disordered" evidence="1">
    <location>
        <begin position="68"/>
        <end position="100"/>
    </location>
</feature>
<feature type="non-terminal residue" evidence="2">
    <location>
        <position position="100"/>
    </location>
</feature>
<evidence type="ECO:0000256" key="1">
    <source>
        <dbReference type="SAM" id="MobiDB-lite"/>
    </source>
</evidence>
<feature type="compositionally biased region" description="Gly residues" evidence="1">
    <location>
        <begin position="74"/>
        <end position="83"/>
    </location>
</feature>
<evidence type="ECO:0000313" key="2">
    <source>
        <dbReference type="EMBL" id="KAG9968947.1"/>
    </source>
</evidence>
<sequence length="100" mass="10830">MESSQEAEQPPPLSFDAFAFLFHDPTLPTPTQPSNNTPRHAYAWWKGYENIIYTSRVSTKDLSFADESLVPTGKTGGKTGGKAGDSSKTQKSHSAKAGLQ</sequence>
<gene>
    <name evidence="2" type="ORF">KCU98_g15412</name>
</gene>
<accession>A0A9P8JMK8</accession>
<dbReference type="AlphaFoldDB" id="A0A9P8JMK8"/>
<dbReference type="EMBL" id="JAHFXS010003261">
    <property type="protein sequence ID" value="KAG9968947.1"/>
    <property type="molecule type" value="Genomic_DNA"/>
</dbReference>
<proteinExistence type="predicted"/>
<comment type="caution">
    <text evidence="2">The sequence shown here is derived from an EMBL/GenBank/DDBJ whole genome shotgun (WGS) entry which is preliminary data.</text>
</comment>
<evidence type="ECO:0000313" key="3">
    <source>
        <dbReference type="Proteomes" id="UP000729357"/>
    </source>
</evidence>
<protein>
    <submittedName>
        <fullName evidence="2">Uncharacterized protein</fullName>
    </submittedName>
</protein>
<name>A0A9P8JMK8_AURME</name>
<dbReference type="Proteomes" id="UP000729357">
    <property type="component" value="Unassembled WGS sequence"/>
</dbReference>
<reference evidence="2" key="1">
    <citation type="journal article" date="2021" name="J Fungi (Basel)">
        <title>Virulence traits and population genomics of the black yeast Aureobasidium melanogenum.</title>
        <authorList>
            <person name="Cernosa A."/>
            <person name="Sun X."/>
            <person name="Gostincar C."/>
            <person name="Fang C."/>
            <person name="Gunde-Cimerman N."/>
            <person name="Song Z."/>
        </authorList>
    </citation>
    <scope>NUCLEOTIDE SEQUENCE</scope>
    <source>
        <strain evidence="2">EXF-9298</strain>
    </source>
</reference>